<keyword evidence="13 17" id="KW-0961">Cell wall biogenesis/degradation</keyword>
<dbReference type="InterPro" id="IPR011004">
    <property type="entry name" value="Trimer_LpxA-like_sf"/>
</dbReference>
<evidence type="ECO:0000256" key="5">
    <source>
        <dbReference type="ARBA" id="ARBA00022695"/>
    </source>
</evidence>
<evidence type="ECO:0000256" key="9">
    <source>
        <dbReference type="ARBA" id="ARBA00022960"/>
    </source>
</evidence>
<comment type="subcellular location">
    <subcellularLocation>
        <location evidence="17">Cytoplasm</location>
    </subcellularLocation>
</comment>
<name>A0A5B2WYM8_9PSEU</name>
<dbReference type="GO" id="GO:0071555">
    <property type="term" value="P:cell wall organization"/>
    <property type="evidence" value="ECO:0007669"/>
    <property type="project" value="UniProtKB-KW"/>
</dbReference>
<reference evidence="20 21" key="1">
    <citation type="submission" date="2019-09" db="EMBL/GenBank/DDBJ databases">
        <title>Goodfellowia gen. nov., a new genus of the Pseudonocardineae related to Actinoalloteichus, containing Goodfellowia coeruleoviolacea gen. nov., comb. nov. gen. nov., comb. nov.</title>
        <authorList>
            <person name="Labeda D."/>
        </authorList>
    </citation>
    <scope>NUCLEOTIDE SEQUENCE [LARGE SCALE GENOMIC DNA]</scope>
    <source>
        <strain evidence="20 21">AN110305</strain>
    </source>
</reference>
<comment type="catalytic activity">
    <reaction evidence="14 17">
        <text>alpha-D-glucosamine 1-phosphate + acetyl-CoA = N-acetyl-alpha-D-glucosamine 1-phosphate + CoA + H(+)</text>
        <dbReference type="Rhea" id="RHEA:13725"/>
        <dbReference type="ChEBI" id="CHEBI:15378"/>
        <dbReference type="ChEBI" id="CHEBI:57287"/>
        <dbReference type="ChEBI" id="CHEBI:57288"/>
        <dbReference type="ChEBI" id="CHEBI:57776"/>
        <dbReference type="ChEBI" id="CHEBI:58516"/>
        <dbReference type="EC" id="2.3.1.157"/>
    </reaction>
</comment>
<dbReference type="GO" id="GO:0006048">
    <property type="term" value="P:UDP-N-acetylglucosamine biosynthetic process"/>
    <property type="evidence" value="ECO:0007669"/>
    <property type="project" value="UniProtKB-UniPathway"/>
</dbReference>
<keyword evidence="3 17" id="KW-0963">Cytoplasm</keyword>
<evidence type="ECO:0000256" key="10">
    <source>
        <dbReference type="ARBA" id="ARBA00022984"/>
    </source>
</evidence>
<evidence type="ECO:0000256" key="14">
    <source>
        <dbReference type="ARBA" id="ARBA00048247"/>
    </source>
</evidence>
<feature type="binding site" evidence="17">
    <location>
        <position position="252"/>
    </location>
    <ligand>
        <name>UDP-N-acetyl-alpha-D-glucosamine</name>
        <dbReference type="ChEBI" id="CHEBI:57705"/>
    </ligand>
</feature>
<dbReference type="Proteomes" id="UP000323454">
    <property type="component" value="Unassembled WGS sequence"/>
</dbReference>
<dbReference type="UniPathway" id="UPA00973"/>
<comment type="catalytic activity">
    <reaction evidence="15 17">
        <text>N-acetyl-alpha-D-glucosamine 1-phosphate + UTP + H(+) = UDP-N-acetyl-alpha-D-glucosamine + diphosphate</text>
        <dbReference type="Rhea" id="RHEA:13509"/>
        <dbReference type="ChEBI" id="CHEBI:15378"/>
        <dbReference type="ChEBI" id="CHEBI:33019"/>
        <dbReference type="ChEBI" id="CHEBI:46398"/>
        <dbReference type="ChEBI" id="CHEBI:57705"/>
        <dbReference type="ChEBI" id="CHEBI:57776"/>
        <dbReference type="EC" id="2.7.7.23"/>
    </reaction>
</comment>
<comment type="pathway">
    <text evidence="17">Nucleotide-sugar biosynthesis; UDP-N-acetyl-alpha-D-glucosamine biosynthesis; UDP-N-acetyl-alpha-D-glucosamine from N-acetyl-alpha-D-glucosamine 1-phosphate: step 1/1.</text>
</comment>
<accession>A0A5B2WYM8</accession>
<dbReference type="UniPathway" id="UPA00113">
    <property type="reaction ID" value="UER00532"/>
</dbReference>
<evidence type="ECO:0000256" key="11">
    <source>
        <dbReference type="ARBA" id="ARBA00023268"/>
    </source>
</evidence>
<dbReference type="NCBIfam" id="NF010932">
    <property type="entry name" value="PRK14352.1"/>
    <property type="match status" value="1"/>
</dbReference>
<dbReference type="GO" id="GO:0000287">
    <property type="term" value="F:magnesium ion binding"/>
    <property type="evidence" value="ECO:0007669"/>
    <property type="project" value="UniProtKB-UniRule"/>
</dbReference>
<evidence type="ECO:0000313" key="21">
    <source>
        <dbReference type="Proteomes" id="UP000323454"/>
    </source>
</evidence>
<feature type="binding site" evidence="17">
    <location>
        <position position="404"/>
    </location>
    <ligand>
        <name>acetyl-CoA</name>
        <dbReference type="ChEBI" id="CHEBI:57288"/>
    </ligand>
</feature>
<dbReference type="GO" id="GO:0003977">
    <property type="term" value="F:UDP-N-acetylglucosamine diphosphorylase activity"/>
    <property type="evidence" value="ECO:0007669"/>
    <property type="project" value="UniProtKB-UniRule"/>
</dbReference>
<dbReference type="Gene3D" id="3.90.550.10">
    <property type="entry name" value="Spore Coat Polysaccharide Biosynthesis Protein SpsA, Chain A"/>
    <property type="match status" value="1"/>
</dbReference>
<evidence type="ECO:0000256" key="18">
    <source>
        <dbReference type="SAM" id="MobiDB-lite"/>
    </source>
</evidence>
<comment type="similarity">
    <text evidence="2 17">In the N-terminal section; belongs to the N-acetylglucosamine-1-phosphate uridyltransferase family.</text>
</comment>
<comment type="cofactor">
    <cofactor evidence="17">
        <name>Mg(2+)</name>
        <dbReference type="ChEBI" id="CHEBI:18420"/>
    </cofactor>
    <text evidence="17">Binds 1 Mg(2+) ion per subunit.</text>
</comment>
<dbReference type="InterPro" id="IPR025877">
    <property type="entry name" value="MobA-like_NTP_Trfase"/>
</dbReference>
<keyword evidence="4 17" id="KW-0808">Transferase</keyword>
<comment type="subunit">
    <text evidence="17">Homotrimer.</text>
</comment>
<feature type="binding site" evidence="17">
    <location>
        <begin position="125"/>
        <end position="127"/>
    </location>
    <ligand>
        <name>UDP-N-acetyl-alpha-D-glucosamine</name>
        <dbReference type="ChEBI" id="CHEBI:57705"/>
    </ligand>
</feature>
<feature type="binding site" evidence="17">
    <location>
        <begin position="25"/>
        <end position="28"/>
    </location>
    <ligand>
        <name>UDP-N-acetyl-alpha-D-glucosamine</name>
        <dbReference type="ChEBI" id="CHEBI:57705"/>
    </ligand>
</feature>
<dbReference type="SUPFAM" id="SSF51161">
    <property type="entry name" value="Trimeric LpxA-like enzymes"/>
    <property type="match status" value="1"/>
</dbReference>
<feature type="binding site" evidence="17">
    <location>
        <position position="194"/>
    </location>
    <ligand>
        <name>UDP-N-acetyl-alpha-D-glucosamine</name>
        <dbReference type="ChEBI" id="CHEBI:57705"/>
    </ligand>
</feature>
<dbReference type="InterPro" id="IPR038009">
    <property type="entry name" value="GlmU_C_LbH"/>
</dbReference>
<dbReference type="SUPFAM" id="SSF53448">
    <property type="entry name" value="Nucleotide-diphospho-sugar transferases"/>
    <property type="match status" value="1"/>
</dbReference>
<feature type="region of interest" description="Pyrophosphorylase" evidence="17">
    <location>
        <begin position="1"/>
        <end position="254"/>
    </location>
</feature>
<dbReference type="NCBIfam" id="TIGR01173">
    <property type="entry name" value="glmU"/>
    <property type="match status" value="1"/>
</dbReference>
<feature type="binding site" evidence="17">
    <location>
        <position position="375"/>
    </location>
    <ligand>
        <name>UDP-N-acetyl-alpha-D-glucosamine</name>
        <dbReference type="ChEBI" id="CHEBI:57705"/>
    </ligand>
</feature>
<feature type="region of interest" description="Disordered" evidence="18">
    <location>
        <begin position="485"/>
        <end position="513"/>
    </location>
</feature>
<dbReference type="RefSeq" id="WP_149852811.1">
    <property type="nucleotide sequence ID" value="NZ_VUOB01000055.1"/>
</dbReference>
<evidence type="ECO:0000259" key="19">
    <source>
        <dbReference type="Pfam" id="PF12804"/>
    </source>
</evidence>
<dbReference type="InterPro" id="IPR029044">
    <property type="entry name" value="Nucleotide-diphossugar_trans"/>
</dbReference>
<gene>
    <name evidence="17 20" type="primary">glmU</name>
    <name evidence="20" type="ORF">F0L68_27930</name>
</gene>
<reference evidence="20 21" key="2">
    <citation type="submission" date="2019-09" db="EMBL/GenBank/DDBJ databases">
        <authorList>
            <person name="Jin C."/>
        </authorList>
    </citation>
    <scope>NUCLEOTIDE SEQUENCE [LARGE SCALE GENOMIC DNA]</scope>
    <source>
        <strain evidence="20 21">AN110305</strain>
    </source>
</reference>
<dbReference type="InterPro" id="IPR050065">
    <property type="entry name" value="GlmU-like"/>
</dbReference>
<feature type="binding site" evidence="17">
    <location>
        <begin position="410"/>
        <end position="411"/>
    </location>
    <ligand>
        <name>acetyl-CoA</name>
        <dbReference type="ChEBI" id="CHEBI:57288"/>
    </ligand>
</feature>
<evidence type="ECO:0000256" key="1">
    <source>
        <dbReference type="ARBA" id="ARBA00007707"/>
    </source>
</evidence>
<evidence type="ECO:0000256" key="7">
    <source>
        <dbReference type="ARBA" id="ARBA00022737"/>
    </source>
</evidence>
<feature type="binding site" evidence="17">
    <location>
        <position position="429"/>
    </location>
    <ligand>
        <name>acetyl-CoA</name>
        <dbReference type="ChEBI" id="CHEBI:57288"/>
    </ligand>
</feature>
<protein>
    <recommendedName>
        <fullName evidence="17">Bifunctional protein GlmU</fullName>
    </recommendedName>
    <domain>
        <recommendedName>
            <fullName evidence="17">UDP-N-acetylglucosamine pyrophosphorylase</fullName>
            <ecNumber evidence="17">2.7.7.23</ecNumber>
        </recommendedName>
        <alternativeName>
            <fullName evidence="17">N-acetylglucosamine-1-phosphate uridyltransferase</fullName>
        </alternativeName>
    </domain>
    <domain>
        <recommendedName>
            <fullName evidence="17">Glucosamine-1-phosphate N-acetyltransferase</fullName>
            <ecNumber evidence="17">2.3.1.157</ecNumber>
        </recommendedName>
    </domain>
</protein>
<evidence type="ECO:0000256" key="12">
    <source>
        <dbReference type="ARBA" id="ARBA00023315"/>
    </source>
</evidence>
<feature type="active site" description="Proton acceptor" evidence="17">
    <location>
        <position position="387"/>
    </location>
</feature>
<keyword evidence="9 17" id="KW-0133">Cell shape</keyword>
<evidence type="ECO:0000313" key="20">
    <source>
        <dbReference type="EMBL" id="KAA2255636.1"/>
    </source>
</evidence>
<dbReference type="AlphaFoldDB" id="A0A5B2WYM8"/>
<feature type="binding site" evidence="17">
    <location>
        <position position="39"/>
    </location>
    <ligand>
        <name>UDP-N-acetyl-alpha-D-glucosamine</name>
        <dbReference type="ChEBI" id="CHEBI:57705"/>
    </ligand>
</feature>
<dbReference type="InterPro" id="IPR005882">
    <property type="entry name" value="Bifunctional_GlmU"/>
</dbReference>
<feature type="binding site" evidence="17">
    <location>
        <position position="127"/>
    </location>
    <ligand>
        <name>Mg(2+)</name>
        <dbReference type="ChEBI" id="CHEBI:18420"/>
    </ligand>
</feature>
<keyword evidence="10 17" id="KW-0573">Peptidoglycan synthesis</keyword>
<keyword evidence="6 17" id="KW-0479">Metal-binding</keyword>
<dbReference type="PANTHER" id="PTHR43584:SF3">
    <property type="entry name" value="BIFUNCTIONAL PROTEIN GLMU"/>
    <property type="match status" value="1"/>
</dbReference>
<feature type="region of interest" description="N-acetyltransferase" evidence="17">
    <location>
        <begin position="276"/>
        <end position="513"/>
    </location>
</feature>
<organism evidence="20 21">
    <name type="scientific">Solihabitans fulvus</name>
    <dbReference type="NCBI Taxonomy" id="1892852"/>
    <lineage>
        <taxon>Bacteria</taxon>
        <taxon>Bacillati</taxon>
        <taxon>Actinomycetota</taxon>
        <taxon>Actinomycetes</taxon>
        <taxon>Pseudonocardiales</taxon>
        <taxon>Pseudonocardiaceae</taxon>
        <taxon>Solihabitans</taxon>
    </lineage>
</organism>
<dbReference type="HAMAP" id="MF_01631">
    <property type="entry name" value="GlmU"/>
    <property type="match status" value="1"/>
</dbReference>
<keyword evidence="12 17" id="KW-0012">Acyltransferase</keyword>
<keyword evidence="5 17" id="KW-0548">Nucleotidyltransferase</keyword>
<feature type="binding site" evidence="17">
    <location>
        <begin position="101"/>
        <end position="102"/>
    </location>
    <ligand>
        <name>UDP-N-acetyl-alpha-D-glucosamine</name>
        <dbReference type="ChEBI" id="CHEBI:57705"/>
    </ligand>
</feature>
<keyword evidence="21" id="KW-1185">Reference proteome</keyword>
<evidence type="ECO:0000256" key="13">
    <source>
        <dbReference type="ARBA" id="ARBA00023316"/>
    </source>
</evidence>
<comment type="pathway">
    <text evidence="17">Nucleotide-sugar biosynthesis; UDP-N-acetyl-alpha-D-glucosamine biosynthesis; N-acetyl-alpha-D-glucosamine 1-phosphate from alpha-D-glucosamine 6-phosphate (route II): step 2/2.</text>
</comment>
<dbReference type="GO" id="GO:0000902">
    <property type="term" value="P:cell morphogenesis"/>
    <property type="evidence" value="ECO:0007669"/>
    <property type="project" value="UniProtKB-UniRule"/>
</dbReference>
<dbReference type="EC" id="2.7.7.23" evidence="17"/>
<evidence type="ECO:0000256" key="15">
    <source>
        <dbReference type="ARBA" id="ARBA00048493"/>
    </source>
</evidence>
<feature type="binding site" evidence="17">
    <location>
        <position position="401"/>
    </location>
    <ligand>
        <name>UDP-N-acetyl-alpha-D-glucosamine</name>
        <dbReference type="ChEBI" id="CHEBI:57705"/>
    </ligand>
</feature>
<dbReference type="GO" id="GO:0005737">
    <property type="term" value="C:cytoplasm"/>
    <property type="evidence" value="ECO:0007669"/>
    <property type="project" value="UniProtKB-SubCell"/>
</dbReference>
<dbReference type="EC" id="2.3.1.157" evidence="17"/>
<dbReference type="GO" id="GO:0016020">
    <property type="term" value="C:membrane"/>
    <property type="evidence" value="ECO:0007669"/>
    <property type="project" value="GOC"/>
</dbReference>
<evidence type="ECO:0000256" key="2">
    <source>
        <dbReference type="ARBA" id="ARBA00007947"/>
    </source>
</evidence>
<dbReference type="GO" id="GO:0019134">
    <property type="term" value="F:glucosamine-1-phosphate N-acetyltransferase activity"/>
    <property type="evidence" value="ECO:0007669"/>
    <property type="project" value="UniProtKB-UniRule"/>
</dbReference>
<evidence type="ECO:0000256" key="4">
    <source>
        <dbReference type="ARBA" id="ARBA00022679"/>
    </source>
</evidence>
<dbReference type="GO" id="GO:0009245">
    <property type="term" value="P:lipid A biosynthetic process"/>
    <property type="evidence" value="ECO:0007669"/>
    <property type="project" value="UniProtKB-UniRule"/>
</dbReference>
<dbReference type="CDD" id="cd02540">
    <property type="entry name" value="GT2_GlmU_N_bac"/>
    <property type="match status" value="1"/>
</dbReference>
<feature type="binding site" evidence="17">
    <location>
        <position position="447"/>
    </location>
    <ligand>
        <name>acetyl-CoA</name>
        <dbReference type="ChEBI" id="CHEBI:57288"/>
    </ligand>
</feature>
<feature type="compositionally biased region" description="Acidic residues" evidence="18">
    <location>
        <begin position="498"/>
        <end position="507"/>
    </location>
</feature>
<sequence length="513" mass="52917">MLQGGHTPGSASPASTTGPVSTVVLAAGEGTRMRSRTPKVLHRVAGRTLVEHAVRAAAGAEPDHLAVVVGHGRETVAKHLDDLAGTLGRKVTVAVQEEQKGTGHAVSCGLAELPAGLTGTVLVSYGDVPLLDADTLTALLAEHTSAGNAVTVLTAVVADPTGYGRVLRDADGAVRAIVEQKDATAAQREITEINSGVYAFDAQVLADGLSRLSTDNAQGELYLTDVLGIAREDGRRVGALICGDPWLVEGVNDRVQLARLGAELNRRLVERWMREGVTVVDPASVWLDADVKLAPDVLIEPGVQLRGGTVVDEGAVLGPDTTLTGCVVGAGAKVIRTHGTDSVIGIGASVGPFAYLRPGSRLGVKSKIGTFVEVKNSEIGDGTKVPHLSYVGDATIGEQSNIGAASVFVNYDGVTKNRTVIGSHAKTGSDNMFVAPVTVGDGAYTGAGTVVRRDVPPGALAVSGGPQRNFERWVLNRRPGTAAAEAAQRALAATDGQENSEVDSEVDSDGKDQ</sequence>
<dbReference type="PANTHER" id="PTHR43584">
    <property type="entry name" value="NUCLEOTIDYL TRANSFERASE"/>
    <property type="match status" value="1"/>
</dbReference>
<feature type="binding site" evidence="17">
    <location>
        <position position="96"/>
    </location>
    <ligand>
        <name>UDP-N-acetyl-alpha-D-glucosamine</name>
        <dbReference type="ChEBI" id="CHEBI:57705"/>
    </ligand>
</feature>
<comment type="caution">
    <text evidence="20">The sequence shown here is derived from an EMBL/GenBank/DDBJ whole genome shotgun (WGS) entry which is preliminary data.</text>
</comment>
<comment type="similarity">
    <text evidence="1 17">In the C-terminal section; belongs to the transferase hexapeptide repeat family.</text>
</comment>
<proteinExistence type="inferred from homology"/>
<dbReference type="Gene3D" id="2.160.10.10">
    <property type="entry name" value="Hexapeptide repeat proteins"/>
    <property type="match status" value="1"/>
</dbReference>
<evidence type="ECO:0000256" key="8">
    <source>
        <dbReference type="ARBA" id="ARBA00022842"/>
    </source>
</evidence>
<keyword evidence="8 17" id="KW-0460">Magnesium</keyword>
<dbReference type="CDD" id="cd03353">
    <property type="entry name" value="LbH_GlmU_C"/>
    <property type="match status" value="1"/>
</dbReference>
<comment type="function">
    <text evidence="16 17">Catalyzes the last two sequential reactions in the de novo biosynthetic pathway for UDP-N-acetylglucosamine (UDP-GlcNAc). The C-terminal domain catalyzes the transfer of acetyl group from acetyl coenzyme A to glucosamine-1-phosphate (GlcN-1-P) to produce N-acetylglucosamine-1-phosphate (GlcNAc-1-P), which is converted into UDP-GlcNAc by the transfer of uridine 5-monophosphate (from uridine 5-triphosphate), a reaction catalyzed by the N-terminal domain.</text>
</comment>
<comment type="pathway">
    <text evidence="17">Bacterial outer membrane biogenesis; LPS lipid A biosynthesis.</text>
</comment>
<dbReference type="Pfam" id="PF12804">
    <property type="entry name" value="NTP_transf_3"/>
    <property type="match status" value="1"/>
</dbReference>
<feature type="binding site" evidence="17">
    <location>
        <position position="164"/>
    </location>
    <ligand>
        <name>UDP-N-acetyl-alpha-D-glucosamine</name>
        <dbReference type="ChEBI" id="CHEBI:57705"/>
    </ligand>
</feature>
<evidence type="ECO:0000256" key="3">
    <source>
        <dbReference type="ARBA" id="ARBA00022490"/>
    </source>
</evidence>
<evidence type="ECO:0000256" key="16">
    <source>
        <dbReference type="ARBA" id="ARBA00049628"/>
    </source>
</evidence>
<dbReference type="OrthoDB" id="9775031at2"/>
<comment type="caution">
    <text evidence="17">Lacks conserved residue(s) required for the propagation of feature annotation.</text>
</comment>
<keyword evidence="7 17" id="KW-0677">Repeat</keyword>
<evidence type="ECO:0000256" key="17">
    <source>
        <dbReference type="HAMAP-Rule" id="MF_01631"/>
    </source>
</evidence>
<feature type="binding site" evidence="17">
    <location>
        <position position="357"/>
    </location>
    <ligand>
        <name>UDP-N-acetyl-alpha-D-glucosamine</name>
        <dbReference type="ChEBI" id="CHEBI:57705"/>
    </ligand>
</feature>
<feature type="binding site" evidence="17">
    <location>
        <position position="179"/>
    </location>
    <ligand>
        <name>UDP-N-acetyl-alpha-D-glucosamine</name>
        <dbReference type="ChEBI" id="CHEBI:57705"/>
    </ligand>
</feature>
<dbReference type="GO" id="GO:0009252">
    <property type="term" value="P:peptidoglycan biosynthetic process"/>
    <property type="evidence" value="ECO:0007669"/>
    <property type="project" value="UniProtKB-UniRule"/>
</dbReference>
<dbReference type="EMBL" id="VUOB01000055">
    <property type="protein sequence ID" value="KAA2255636.1"/>
    <property type="molecule type" value="Genomic_DNA"/>
</dbReference>
<feature type="region of interest" description="Linker" evidence="17">
    <location>
        <begin position="255"/>
        <end position="275"/>
    </location>
</feature>
<dbReference type="GO" id="GO:0008360">
    <property type="term" value="P:regulation of cell shape"/>
    <property type="evidence" value="ECO:0007669"/>
    <property type="project" value="UniProtKB-KW"/>
</dbReference>
<evidence type="ECO:0000256" key="6">
    <source>
        <dbReference type="ARBA" id="ARBA00022723"/>
    </source>
</evidence>
<feature type="binding site" evidence="17">
    <location>
        <position position="252"/>
    </location>
    <ligand>
        <name>Mg(2+)</name>
        <dbReference type="ChEBI" id="CHEBI:18420"/>
    </ligand>
</feature>
<feature type="binding site" evidence="17">
    <location>
        <position position="390"/>
    </location>
    <ligand>
        <name>UDP-N-acetyl-alpha-D-glucosamine</name>
        <dbReference type="ChEBI" id="CHEBI:57705"/>
    </ligand>
</feature>
<feature type="domain" description="MobA-like NTP transferase" evidence="19">
    <location>
        <begin position="23"/>
        <end position="165"/>
    </location>
</feature>
<keyword evidence="11 17" id="KW-0511">Multifunctional enzyme</keyword>